<protein>
    <submittedName>
        <fullName evidence="7">Receptor-like serine/threonine-protein kinase ale2</fullName>
    </submittedName>
</protein>
<keyword evidence="3" id="KW-0723">Serine/threonine-protein kinase</keyword>
<evidence type="ECO:0000256" key="3">
    <source>
        <dbReference type="ARBA" id="ARBA00022527"/>
    </source>
</evidence>
<dbReference type="PROSITE" id="PS00108">
    <property type="entry name" value="PROTEIN_KINASE_ST"/>
    <property type="match status" value="1"/>
</dbReference>
<comment type="caution">
    <text evidence="7">The sequence shown here is derived from an EMBL/GenBank/DDBJ whole genome shotgun (WGS) entry which is preliminary data.</text>
</comment>
<sequence>MLKAAHGLAYLHEELEIQVIYRDFKASNVLLDDEFNLKLSDFGLARRARLLVVHMFRLRYVNFSIHAFRLLCKCKFCNNYKITPKI</sequence>
<organism evidence="7 8">
    <name type="scientific">Phtheirospermum japonicum</name>
    <dbReference type="NCBI Taxonomy" id="374723"/>
    <lineage>
        <taxon>Eukaryota</taxon>
        <taxon>Viridiplantae</taxon>
        <taxon>Streptophyta</taxon>
        <taxon>Embryophyta</taxon>
        <taxon>Tracheophyta</taxon>
        <taxon>Spermatophyta</taxon>
        <taxon>Magnoliopsida</taxon>
        <taxon>eudicotyledons</taxon>
        <taxon>Gunneridae</taxon>
        <taxon>Pentapetalae</taxon>
        <taxon>asterids</taxon>
        <taxon>lamiids</taxon>
        <taxon>Lamiales</taxon>
        <taxon>Orobanchaceae</taxon>
        <taxon>Orobanchaceae incertae sedis</taxon>
        <taxon>Phtheirospermum</taxon>
    </lineage>
</organism>
<dbReference type="InterPro" id="IPR000719">
    <property type="entry name" value="Prot_kinase_dom"/>
</dbReference>
<dbReference type="PROSITE" id="PS50011">
    <property type="entry name" value="PROTEIN_KINASE_DOM"/>
    <property type="match status" value="1"/>
</dbReference>
<dbReference type="SUPFAM" id="SSF56112">
    <property type="entry name" value="Protein kinase-like (PK-like)"/>
    <property type="match status" value="1"/>
</dbReference>
<keyword evidence="7" id="KW-0418">Kinase</keyword>
<dbReference type="OrthoDB" id="1741172at2759"/>
<keyword evidence="8" id="KW-1185">Reference proteome</keyword>
<dbReference type="InterPro" id="IPR008271">
    <property type="entry name" value="Ser/Thr_kinase_AS"/>
</dbReference>
<dbReference type="GO" id="GO:0005886">
    <property type="term" value="C:plasma membrane"/>
    <property type="evidence" value="ECO:0007669"/>
    <property type="project" value="UniProtKB-SubCell"/>
</dbReference>
<evidence type="ECO:0000313" key="8">
    <source>
        <dbReference type="Proteomes" id="UP000653305"/>
    </source>
</evidence>
<evidence type="ECO:0000256" key="2">
    <source>
        <dbReference type="ARBA" id="ARBA00022475"/>
    </source>
</evidence>
<dbReference type="AlphaFoldDB" id="A0A830DEE4"/>
<keyword evidence="7" id="KW-0808">Transferase</keyword>
<dbReference type="Gene3D" id="1.10.510.10">
    <property type="entry name" value="Transferase(Phosphotransferase) domain 1"/>
    <property type="match status" value="1"/>
</dbReference>
<dbReference type="InterPro" id="IPR011009">
    <property type="entry name" value="Kinase-like_dom_sf"/>
</dbReference>
<keyword evidence="4" id="KW-0472">Membrane</keyword>
<dbReference type="PANTHER" id="PTHR47985">
    <property type="entry name" value="OS07G0668900 PROTEIN"/>
    <property type="match status" value="1"/>
</dbReference>
<evidence type="ECO:0000256" key="4">
    <source>
        <dbReference type="ARBA" id="ARBA00023136"/>
    </source>
</evidence>
<dbReference type="Proteomes" id="UP000653305">
    <property type="component" value="Unassembled WGS sequence"/>
</dbReference>
<dbReference type="GO" id="GO:0005524">
    <property type="term" value="F:ATP binding"/>
    <property type="evidence" value="ECO:0007669"/>
    <property type="project" value="InterPro"/>
</dbReference>
<evidence type="ECO:0000259" key="6">
    <source>
        <dbReference type="PROSITE" id="PS50011"/>
    </source>
</evidence>
<evidence type="ECO:0000256" key="1">
    <source>
        <dbReference type="ARBA" id="ARBA00004193"/>
    </source>
</evidence>
<feature type="domain" description="Protein kinase" evidence="6">
    <location>
        <begin position="1"/>
        <end position="86"/>
    </location>
</feature>
<accession>A0A830DEE4</accession>
<evidence type="ECO:0000313" key="7">
    <source>
        <dbReference type="EMBL" id="GFQ08059.1"/>
    </source>
</evidence>
<dbReference type="PANTHER" id="PTHR47985:SF44">
    <property type="entry name" value="SERINE_THREONINE-PROTEIN KINASE PBS1"/>
    <property type="match status" value="1"/>
</dbReference>
<name>A0A830DEE4_9LAMI</name>
<keyword evidence="7" id="KW-0675">Receptor</keyword>
<keyword evidence="2" id="KW-1003">Cell membrane</keyword>
<gene>
    <name evidence="7" type="ORF">PHJA_002949900</name>
</gene>
<dbReference type="Pfam" id="PF00069">
    <property type="entry name" value="Pkinase"/>
    <property type="match status" value="1"/>
</dbReference>
<keyword evidence="5" id="KW-0449">Lipoprotein</keyword>
<comment type="subcellular location">
    <subcellularLocation>
        <location evidence="1">Cell membrane</location>
        <topology evidence="1">Lipid-anchor</topology>
    </subcellularLocation>
</comment>
<proteinExistence type="predicted"/>
<reference evidence="7" key="1">
    <citation type="submission" date="2020-07" db="EMBL/GenBank/DDBJ databases">
        <title>Ethylene signaling mediates host invasion by parasitic plants.</title>
        <authorList>
            <person name="Yoshida S."/>
        </authorList>
    </citation>
    <scope>NUCLEOTIDE SEQUENCE</scope>
    <source>
        <strain evidence="7">Okayama</strain>
    </source>
</reference>
<evidence type="ECO:0000256" key="5">
    <source>
        <dbReference type="ARBA" id="ARBA00023288"/>
    </source>
</evidence>
<dbReference type="EMBL" id="BMAC01002807">
    <property type="protein sequence ID" value="GFQ08059.1"/>
    <property type="molecule type" value="Genomic_DNA"/>
</dbReference>
<dbReference type="GO" id="GO:0004674">
    <property type="term" value="F:protein serine/threonine kinase activity"/>
    <property type="evidence" value="ECO:0007669"/>
    <property type="project" value="UniProtKB-KW"/>
</dbReference>